<gene>
    <name evidence="7" type="ORF">FME351_LOCUS7972</name>
    <name evidence="8" type="ORF">GRG538_LOCUS30136</name>
    <name evidence="10" type="ORF">HFQ381_LOCUS26807</name>
    <name evidence="12" type="ORF">QYT958_LOCUS21030</name>
    <name evidence="6" type="ORF">TIS948_LOCUS3412</name>
    <name evidence="11" type="ORF">TSG867_LOCUS25895</name>
    <name evidence="9" type="ORF">UJA718_LOCUS17326</name>
</gene>
<dbReference type="EMBL" id="CAJNYU010000767">
    <property type="protein sequence ID" value="CAF3389031.1"/>
    <property type="molecule type" value="Genomic_DNA"/>
</dbReference>
<protein>
    <recommendedName>
        <fullName evidence="5">RING-type domain-containing protein</fullName>
    </recommendedName>
</protein>
<dbReference type="Proteomes" id="UP000663848">
    <property type="component" value="Unassembled WGS sequence"/>
</dbReference>
<dbReference type="Proteomes" id="UP000663872">
    <property type="component" value="Unassembled WGS sequence"/>
</dbReference>
<evidence type="ECO:0000256" key="3">
    <source>
        <dbReference type="PROSITE-ProRule" id="PRU00175"/>
    </source>
</evidence>
<keyword evidence="1 3" id="KW-0479">Metal-binding</keyword>
<evidence type="ECO:0000256" key="2">
    <source>
        <dbReference type="ARBA" id="ARBA00022833"/>
    </source>
</evidence>
<dbReference type="InterPro" id="IPR013083">
    <property type="entry name" value="Znf_RING/FYVE/PHD"/>
</dbReference>
<dbReference type="Proteomes" id="UP000663825">
    <property type="component" value="Unassembled WGS sequence"/>
</dbReference>
<organism evidence="11 13">
    <name type="scientific">Rotaria socialis</name>
    <dbReference type="NCBI Taxonomy" id="392032"/>
    <lineage>
        <taxon>Eukaryota</taxon>
        <taxon>Metazoa</taxon>
        <taxon>Spiralia</taxon>
        <taxon>Gnathifera</taxon>
        <taxon>Rotifera</taxon>
        <taxon>Eurotatoria</taxon>
        <taxon>Bdelloidea</taxon>
        <taxon>Philodinida</taxon>
        <taxon>Philodinidae</taxon>
        <taxon>Rotaria</taxon>
    </lineage>
</organism>
<feature type="region of interest" description="Disordered" evidence="4">
    <location>
        <begin position="242"/>
        <end position="267"/>
    </location>
</feature>
<keyword evidence="1 3" id="KW-0863">Zinc-finger</keyword>
<sequence length="267" mass="30761">MILMNIFLVIDVQSSLFNDNQIANISMRECKICFEELPAESLFCCSSSICSKCIYHHLTTNINEARIRIICPSCPHIGNIRERYKRLYADQNREVHIKRVLVVVQLKKLTNVYLKEFDGKSSCDRRRFGIKFLGSHDSRFYPDKPLVRHTARGLVVGAASLEISVAAVGTTIGSPTYGTYRLIKHIRSKRYERLQRYRMETIARQWNTSDSLIADGQIIGSDDIRRAAQVSLMTYREEIAGREQREVTSYPTRHPSHSNQDDDSFDH</sequence>
<dbReference type="SUPFAM" id="SSF57850">
    <property type="entry name" value="RING/U-box"/>
    <property type="match status" value="1"/>
</dbReference>
<comment type="caution">
    <text evidence="11">The sequence shown here is derived from an EMBL/GenBank/DDBJ whole genome shotgun (WGS) entry which is preliminary data.</text>
</comment>
<keyword evidence="2" id="KW-0862">Zinc</keyword>
<dbReference type="EMBL" id="CAJOBP010002798">
    <property type="protein sequence ID" value="CAF4374641.1"/>
    <property type="molecule type" value="Genomic_DNA"/>
</dbReference>
<evidence type="ECO:0000313" key="12">
    <source>
        <dbReference type="EMBL" id="CAF4751648.1"/>
    </source>
</evidence>
<evidence type="ECO:0000313" key="9">
    <source>
        <dbReference type="EMBL" id="CAF4374641.1"/>
    </source>
</evidence>
<evidence type="ECO:0000256" key="4">
    <source>
        <dbReference type="SAM" id="MobiDB-lite"/>
    </source>
</evidence>
<dbReference type="Proteomes" id="UP000663873">
    <property type="component" value="Unassembled WGS sequence"/>
</dbReference>
<dbReference type="PROSITE" id="PS50089">
    <property type="entry name" value="ZF_RING_2"/>
    <property type="match status" value="1"/>
</dbReference>
<evidence type="ECO:0000256" key="1">
    <source>
        <dbReference type="ARBA" id="ARBA00022771"/>
    </source>
</evidence>
<evidence type="ECO:0000313" key="6">
    <source>
        <dbReference type="EMBL" id="CAF3038917.1"/>
    </source>
</evidence>
<evidence type="ECO:0000313" key="11">
    <source>
        <dbReference type="EMBL" id="CAF4570063.1"/>
    </source>
</evidence>
<dbReference type="OrthoDB" id="10136676at2759"/>
<accession>A0A821A0C1</accession>
<feature type="domain" description="RING-type" evidence="5">
    <location>
        <begin position="30"/>
        <end position="74"/>
    </location>
</feature>
<dbReference type="InterPro" id="IPR001841">
    <property type="entry name" value="Znf_RING"/>
</dbReference>
<keyword evidence="14" id="KW-1185">Reference proteome</keyword>
<proteinExistence type="predicted"/>
<dbReference type="Proteomes" id="UP000663862">
    <property type="component" value="Unassembled WGS sequence"/>
</dbReference>
<dbReference type="Gene3D" id="3.30.40.10">
    <property type="entry name" value="Zinc/RING finger domain, C3HC4 (zinc finger)"/>
    <property type="match status" value="1"/>
</dbReference>
<dbReference type="EMBL" id="CAJNYT010005313">
    <property type="protein sequence ID" value="CAF3728915.1"/>
    <property type="molecule type" value="Genomic_DNA"/>
</dbReference>
<evidence type="ECO:0000313" key="8">
    <source>
        <dbReference type="EMBL" id="CAF3728915.1"/>
    </source>
</evidence>
<name>A0A821A0C1_9BILA</name>
<dbReference type="EMBL" id="CAJNXB010000233">
    <property type="protein sequence ID" value="CAF3038917.1"/>
    <property type="molecule type" value="Genomic_DNA"/>
</dbReference>
<dbReference type="AlphaFoldDB" id="A0A821A0C1"/>
<evidence type="ECO:0000313" key="14">
    <source>
        <dbReference type="Proteomes" id="UP000663873"/>
    </source>
</evidence>
<evidence type="ECO:0000313" key="7">
    <source>
        <dbReference type="EMBL" id="CAF3389031.1"/>
    </source>
</evidence>
<reference evidence="11" key="1">
    <citation type="submission" date="2021-02" db="EMBL/GenBank/DDBJ databases">
        <authorList>
            <person name="Nowell W R."/>
        </authorList>
    </citation>
    <scope>NUCLEOTIDE SEQUENCE</scope>
</reference>
<dbReference type="EMBL" id="CAJOBR010003766">
    <property type="protein sequence ID" value="CAF4751648.1"/>
    <property type="molecule type" value="Genomic_DNA"/>
</dbReference>
<dbReference type="Proteomes" id="UP000663851">
    <property type="component" value="Unassembled WGS sequence"/>
</dbReference>
<dbReference type="EMBL" id="CAJOBQ010002613">
    <property type="protein sequence ID" value="CAF4570063.1"/>
    <property type="molecule type" value="Genomic_DNA"/>
</dbReference>
<evidence type="ECO:0000313" key="13">
    <source>
        <dbReference type="Proteomes" id="UP000663862"/>
    </source>
</evidence>
<evidence type="ECO:0000259" key="5">
    <source>
        <dbReference type="PROSITE" id="PS50089"/>
    </source>
</evidence>
<dbReference type="Proteomes" id="UP000663869">
    <property type="component" value="Unassembled WGS sequence"/>
</dbReference>
<dbReference type="EMBL" id="CAJOBO010003304">
    <property type="protein sequence ID" value="CAF4488053.1"/>
    <property type="molecule type" value="Genomic_DNA"/>
</dbReference>
<dbReference type="GO" id="GO:0008270">
    <property type="term" value="F:zinc ion binding"/>
    <property type="evidence" value="ECO:0007669"/>
    <property type="project" value="UniProtKB-KW"/>
</dbReference>
<evidence type="ECO:0000313" key="10">
    <source>
        <dbReference type="EMBL" id="CAF4488053.1"/>
    </source>
</evidence>